<dbReference type="PROSITE" id="PS00678">
    <property type="entry name" value="WD_REPEATS_1"/>
    <property type="match status" value="2"/>
</dbReference>
<dbReference type="RefSeq" id="XP_022081500.1">
    <property type="nucleotide sequence ID" value="XM_022225808.1"/>
</dbReference>
<evidence type="ECO:0000256" key="3">
    <source>
        <dbReference type="PROSITE-ProRule" id="PRU00221"/>
    </source>
</evidence>
<sequence>MTTKTEQVKMAVLAGDLEIIPPIPSKVVRIFVSSTFGDTVTERNSLLDRVYPTLHEWCVLHDLEFQVVDMRWGVRDEASAFHMTTALCIREIKNCIRLSLGPNFMFILGQRYGWRPSPASIDAKVYQTLLKYTTGQESALLAEWYLLDENSDPPIYALQPITKEKTEQWKAAGKELPNVLRRAATLAAKAGEIDDEVRHKFFMSVTEQELRAALDVPVPDDHCVGFMRTLNNLCNSLSDANASRYCDMTSDGQLDDEAQQLLEKLKTMDIPSRLSPSNIHHYSISWTQEGVTLSDADHRSYMKQFTRAFVEDVKRLVVKAKEQAAADGSLSEDWLFKEISHHAEFCRNKCENFCGCEDTLGKIFAAVGEGTTHRVVVLHGPSGSGKTSIMAVVAKRARRCLGASTVVVLRFLGTSSHSSSILQVLKSVCLQICAVYSLPLPSHNVLENFQEMAAFFGATLQTISADGGKERPLLIVLDSLDQLEGLHGAHKCKWLPKRYLPNVHIVLSTLPGMHRILDNLRLLFAADGYFLEVNPLPESTGVEIFGTWMKEIHRRITEGQADIVRKAFRHCRQPLFLKLAFEEARRWRSYTEVTEEALATTIRAAIWKLFARLEVEFGTKVVSHALGYITAARNGLSHSELEDILSLDDEVLDEIYQYWSPPSQEFVRIPPLMWTRLKYELEEYLVERQTDGKTVMVLYHRQFTEAARDRYLCDPDKKQKRHQVLAEFFAGTWSGGQKKTLNLTQREEVHKADRLVAPQPLKRHKAYNHRKLSELPYHLLHAHNTEELVSLTFGNFSFLEAMTLALSAQHLIEELSWVLEEETILGKSLHTELKLLQDTIRLAKSTLDFQDNQQPLAVEILGRLLHLAGDHPQCLGRIVQGAREWCGGRGPAKEILLVPTRSCFYMPGGPLRTTLVGHGGIILSVAVNQSCSMLATASADGSVRLWELEHDEDIYILKGQKGGAMACVAISADDQWLVAGSDENYLQVWSVLSGDSVLLVPENHEGYARHANVAITHDSTRIISPSENDLMVYNISTGDKLHTFRGHTALISCLCISQDDRYAVTGSDDAAVKVWSLVGHHMICDLTTHTGYVTYVGLTCDVQVVSASVDGTLIITRLHPPDNKLPPQTLHVLKSCNEKPIYSACLSWDETRVIAGTVSIVYVWEVASGRLLHSLGGHDGAVDCVAVTHDDTHLVSGARDDIMTVWEMASGRKVQTLEGQQAIVSHLALAKQLVVSASLHSPYIKLWDISPKYLQQRRMTFGDRSGMVAVTADQRFVIFKGIDPFAKTSVHNIHVWDATTGTDKHTLQLHSDEVTCLALSHSGEFAFTGSRDATVAMWRIATGKLHHTFAGHDAGLRDLRIRADDRYMASLTHESALYVWDLKQLKKVTSCNPSAELGEVTCVALTPRQDVILGTSSGHILVREWSPNSGDVIDLGSLLDQSAEVTALALTADGTLLASGYDCPCVIVWHLKSMEKLYKFKSGCIECMCFTGDNHFLVTGATDRKIMLWSIADGDLATSLYTYSNLTAVRATRATLIACTKIGQLMALRIHLPGEEVVGQADGDREAREKRRSLVSFTSNGSSTGTSSTLSGALSTRKLSKFCSIV</sequence>
<feature type="domain" description="NWD1/2-like winged helix-turn-helix" evidence="6">
    <location>
        <begin position="600"/>
        <end position="714"/>
    </location>
</feature>
<dbReference type="OrthoDB" id="2325716at2759"/>
<dbReference type="Gene3D" id="1.25.40.370">
    <property type="match status" value="1"/>
</dbReference>
<accession>A0A8B7XND7</accession>
<feature type="domain" description="NACHT" evidence="4">
    <location>
        <begin position="374"/>
        <end position="550"/>
    </location>
</feature>
<dbReference type="InterPro" id="IPR011047">
    <property type="entry name" value="Quinoprotein_ADH-like_sf"/>
</dbReference>
<evidence type="ECO:0000259" key="5">
    <source>
        <dbReference type="Pfam" id="PF13271"/>
    </source>
</evidence>
<dbReference type="InterPro" id="IPR015943">
    <property type="entry name" value="WD40/YVTN_repeat-like_dom_sf"/>
</dbReference>
<dbReference type="PROSITE" id="PS50294">
    <property type="entry name" value="WD_REPEATS_REGION"/>
    <property type="match status" value="4"/>
</dbReference>
<proteinExistence type="predicted"/>
<dbReference type="CDD" id="cd00200">
    <property type="entry name" value="WD40"/>
    <property type="match status" value="2"/>
</dbReference>
<evidence type="ECO:0000256" key="2">
    <source>
        <dbReference type="ARBA" id="ARBA00022737"/>
    </source>
</evidence>
<dbReference type="PROSITE" id="PS50082">
    <property type="entry name" value="WD_REPEATS_2"/>
    <property type="match status" value="6"/>
</dbReference>
<dbReference type="PANTHER" id="PTHR19871:SF14">
    <property type="entry name" value="DUF4062 DOMAIN-CONTAINING PROTEIN"/>
    <property type="match status" value="1"/>
</dbReference>
<dbReference type="InterPro" id="IPR007111">
    <property type="entry name" value="NACHT_NTPase"/>
</dbReference>
<dbReference type="KEGG" id="aplc:110974274"/>
<dbReference type="InterPro" id="IPR027417">
    <property type="entry name" value="P-loop_NTPase"/>
</dbReference>
<evidence type="ECO:0000313" key="8">
    <source>
        <dbReference type="RefSeq" id="XP_022081500.1"/>
    </source>
</evidence>
<feature type="domain" description="DUF4062" evidence="5">
    <location>
        <begin position="29"/>
        <end position="125"/>
    </location>
</feature>
<gene>
    <name evidence="8" type="primary">LOC110974274</name>
</gene>
<protein>
    <submittedName>
        <fullName evidence="8">NACHT domain- and WD repeat-containing protein 1-like</fullName>
    </submittedName>
</protein>
<dbReference type="Pfam" id="PF13271">
    <property type="entry name" value="DUF4062"/>
    <property type="match status" value="1"/>
</dbReference>
<evidence type="ECO:0000259" key="6">
    <source>
        <dbReference type="Pfam" id="PF25469"/>
    </source>
</evidence>
<dbReference type="InterPro" id="IPR052752">
    <property type="entry name" value="NACHT-WD_repeat"/>
</dbReference>
<feature type="repeat" description="WD" evidence="3">
    <location>
        <begin position="915"/>
        <end position="956"/>
    </location>
</feature>
<organism evidence="7 8">
    <name type="scientific">Acanthaster planci</name>
    <name type="common">Crown-of-thorns starfish</name>
    <dbReference type="NCBI Taxonomy" id="133434"/>
    <lineage>
        <taxon>Eukaryota</taxon>
        <taxon>Metazoa</taxon>
        <taxon>Echinodermata</taxon>
        <taxon>Eleutherozoa</taxon>
        <taxon>Asterozoa</taxon>
        <taxon>Asteroidea</taxon>
        <taxon>Valvatacea</taxon>
        <taxon>Valvatida</taxon>
        <taxon>Acanthasteridae</taxon>
        <taxon>Acanthaster</taxon>
    </lineage>
</organism>
<feature type="repeat" description="WD" evidence="3">
    <location>
        <begin position="1307"/>
        <end position="1348"/>
    </location>
</feature>
<name>A0A8B7XND7_ACAPL</name>
<dbReference type="InterPro" id="IPR019775">
    <property type="entry name" value="WD40_repeat_CS"/>
</dbReference>
<dbReference type="InterPro" id="IPR001680">
    <property type="entry name" value="WD40_rpt"/>
</dbReference>
<keyword evidence="2" id="KW-0677">Repeat</keyword>
<keyword evidence="7" id="KW-1185">Reference proteome</keyword>
<dbReference type="InterPro" id="IPR025139">
    <property type="entry name" value="DUF4062"/>
</dbReference>
<feature type="repeat" description="WD" evidence="3">
    <location>
        <begin position="1349"/>
        <end position="1390"/>
    </location>
</feature>
<keyword evidence="1 3" id="KW-0853">WD repeat</keyword>
<dbReference type="InterPro" id="IPR057588">
    <property type="entry name" value="NWD1/2-like_WH"/>
</dbReference>
<feature type="repeat" description="WD" evidence="3">
    <location>
        <begin position="1175"/>
        <end position="1216"/>
    </location>
</feature>
<dbReference type="Pfam" id="PF25469">
    <property type="entry name" value="WHD_NWD1"/>
    <property type="match status" value="1"/>
</dbReference>
<evidence type="ECO:0000313" key="7">
    <source>
        <dbReference type="Proteomes" id="UP000694845"/>
    </source>
</evidence>
<dbReference type="Proteomes" id="UP000694845">
    <property type="component" value="Unplaced"/>
</dbReference>
<dbReference type="PRINTS" id="PR00320">
    <property type="entry name" value="GPROTEINBRPT"/>
</dbReference>
<reference evidence="8" key="1">
    <citation type="submission" date="2025-08" db="UniProtKB">
        <authorList>
            <consortium name="RefSeq"/>
        </authorList>
    </citation>
    <scope>IDENTIFICATION</scope>
</reference>
<evidence type="ECO:0000256" key="1">
    <source>
        <dbReference type="ARBA" id="ARBA00022574"/>
    </source>
</evidence>
<dbReference type="InterPro" id="IPR020472">
    <property type="entry name" value="WD40_PAC1"/>
</dbReference>
<dbReference type="Pfam" id="PF05729">
    <property type="entry name" value="NACHT"/>
    <property type="match status" value="1"/>
</dbReference>
<dbReference type="OMA" id="RGVQCVC"/>
<dbReference type="SMART" id="SM00320">
    <property type="entry name" value="WD40"/>
    <property type="match status" value="12"/>
</dbReference>
<dbReference type="GeneID" id="110974274"/>
<dbReference type="Gene3D" id="3.40.50.300">
    <property type="entry name" value="P-loop containing nucleotide triphosphate hydrolases"/>
    <property type="match status" value="1"/>
</dbReference>
<feature type="repeat" description="WD" evidence="3">
    <location>
        <begin position="1044"/>
        <end position="1077"/>
    </location>
</feature>
<dbReference type="SUPFAM" id="SSF50998">
    <property type="entry name" value="Quinoprotein alcohol dehydrogenase-like"/>
    <property type="match status" value="2"/>
</dbReference>
<dbReference type="Pfam" id="PF00400">
    <property type="entry name" value="WD40"/>
    <property type="match status" value="6"/>
</dbReference>
<evidence type="ECO:0000259" key="4">
    <source>
        <dbReference type="Pfam" id="PF05729"/>
    </source>
</evidence>
<dbReference type="SUPFAM" id="SSF52540">
    <property type="entry name" value="P-loop containing nucleoside triphosphate hydrolases"/>
    <property type="match status" value="1"/>
</dbReference>
<dbReference type="Gene3D" id="2.130.10.10">
    <property type="entry name" value="YVTN repeat-like/Quinoprotein amine dehydrogenase"/>
    <property type="match status" value="4"/>
</dbReference>
<dbReference type="PANTHER" id="PTHR19871">
    <property type="entry name" value="BETA TRANSDUCIN-RELATED PROTEIN"/>
    <property type="match status" value="1"/>
</dbReference>
<feature type="repeat" description="WD" evidence="3">
    <location>
        <begin position="1478"/>
        <end position="1519"/>
    </location>
</feature>